<dbReference type="GO" id="GO:0140098">
    <property type="term" value="F:catalytic activity, acting on RNA"/>
    <property type="evidence" value="ECO:0007669"/>
    <property type="project" value="UniProtKB-ARBA"/>
</dbReference>
<dbReference type="PROSITE" id="PS50889">
    <property type="entry name" value="S4"/>
    <property type="match status" value="1"/>
</dbReference>
<dbReference type="Pfam" id="PF00849">
    <property type="entry name" value="PseudoU_synth_2"/>
    <property type="match status" value="1"/>
</dbReference>
<evidence type="ECO:0000256" key="5">
    <source>
        <dbReference type="RuleBase" id="RU362028"/>
    </source>
</evidence>
<evidence type="ECO:0000256" key="2">
    <source>
        <dbReference type="ARBA" id="ARBA00010876"/>
    </source>
</evidence>
<sequence length="304" mass="34036">MTNHRITLSFEIKEAPLLLREAIKQYGISKKALTSIKYEGGKILVNGEEKTVRHTLKNGDIVTIIFPDEKKSEGLIPQKGDFPILFEDDHLLIFSKEAGLSTIPSREHPRGTVANFVAGYFAESGISSTVHIVTRLDKDTSGVICVAKHRHAHHLLSEMQKAGTISRDYEAIVHGFIKEDAFTIDAPIGRKDGSIIERFISPEGKHAKTSVQVLNRFHLEGEELTHVRLRLHTGRTHQIRVHMMSIGHPLIGDDLYGGSLKFIQRQALHARELKLIHPFSGESLIITSPFPQDMKNIIPSKTTK</sequence>
<dbReference type="AlphaFoldDB" id="A0A544TED1"/>
<dbReference type="GO" id="GO:0000455">
    <property type="term" value="P:enzyme-directed rRNA pseudouridine synthesis"/>
    <property type="evidence" value="ECO:0007669"/>
    <property type="project" value="TreeGrafter"/>
</dbReference>
<dbReference type="Gene3D" id="3.30.2350.10">
    <property type="entry name" value="Pseudouridine synthase"/>
    <property type="match status" value="1"/>
</dbReference>
<dbReference type="PANTHER" id="PTHR21600:SF35">
    <property type="entry name" value="PSEUDOURIDINE SYNTHASE"/>
    <property type="match status" value="1"/>
</dbReference>
<dbReference type="RefSeq" id="WP_142537527.1">
    <property type="nucleotide sequence ID" value="NZ_BMIE01000001.1"/>
</dbReference>
<dbReference type="NCBIfam" id="TIGR00005">
    <property type="entry name" value="rluA_subfam"/>
    <property type="match status" value="1"/>
</dbReference>
<name>A0A544TED1_9BACI</name>
<dbReference type="SUPFAM" id="SSF55120">
    <property type="entry name" value="Pseudouridine synthase"/>
    <property type="match status" value="1"/>
</dbReference>
<dbReference type="GO" id="GO:0009982">
    <property type="term" value="F:pseudouridine synthase activity"/>
    <property type="evidence" value="ECO:0007669"/>
    <property type="project" value="InterPro"/>
</dbReference>
<comment type="similarity">
    <text evidence="2 5">Belongs to the pseudouridine synthase RluA family.</text>
</comment>
<dbReference type="OrthoDB" id="9807829at2"/>
<dbReference type="EC" id="5.4.99.-" evidence="5"/>
<reference evidence="7 8" key="1">
    <citation type="submission" date="2019-05" db="EMBL/GenBank/DDBJ databases">
        <title>Psychrobacillus vulpis sp. nov., a new species isolated from feces of a red fox that inhabits in The Tablas de Daimiel Natural Park, Albacete, Spain.</title>
        <authorList>
            <person name="Rodriguez M."/>
            <person name="Reina J.C."/>
            <person name="Bejar V."/>
            <person name="Llamas I."/>
        </authorList>
    </citation>
    <scope>NUCLEOTIDE SEQUENCE [LARGE SCALE GENOMIC DNA]</scope>
    <source>
        <strain evidence="7 8">NEAU-3TGS17</strain>
    </source>
</reference>
<keyword evidence="8" id="KW-1185">Reference proteome</keyword>
<dbReference type="Proteomes" id="UP000317316">
    <property type="component" value="Unassembled WGS sequence"/>
</dbReference>
<evidence type="ECO:0000256" key="3">
    <source>
        <dbReference type="PIRSR" id="PIRSR606225-1"/>
    </source>
</evidence>
<dbReference type="PANTHER" id="PTHR21600">
    <property type="entry name" value="MITOCHONDRIAL RNA PSEUDOURIDINE SYNTHASE"/>
    <property type="match status" value="1"/>
</dbReference>
<evidence type="ECO:0000259" key="6">
    <source>
        <dbReference type="Pfam" id="PF00849"/>
    </source>
</evidence>
<evidence type="ECO:0000256" key="4">
    <source>
        <dbReference type="PROSITE-ProRule" id="PRU00182"/>
    </source>
</evidence>
<feature type="active site" evidence="3">
    <location>
        <position position="137"/>
    </location>
</feature>
<dbReference type="GO" id="GO:0003723">
    <property type="term" value="F:RNA binding"/>
    <property type="evidence" value="ECO:0007669"/>
    <property type="project" value="UniProtKB-KW"/>
</dbReference>
<evidence type="ECO:0000313" key="7">
    <source>
        <dbReference type="EMBL" id="TQR15804.1"/>
    </source>
</evidence>
<keyword evidence="5" id="KW-0413">Isomerase</keyword>
<evidence type="ECO:0000256" key="1">
    <source>
        <dbReference type="ARBA" id="ARBA00000073"/>
    </source>
</evidence>
<proteinExistence type="inferred from homology"/>
<organism evidence="7 8">
    <name type="scientific">Psychrobacillus lasiicapitis</name>
    <dbReference type="NCBI Taxonomy" id="1636719"/>
    <lineage>
        <taxon>Bacteria</taxon>
        <taxon>Bacillati</taxon>
        <taxon>Bacillota</taxon>
        <taxon>Bacilli</taxon>
        <taxon>Bacillales</taxon>
        <taxon>Bacillaceae</taxon>
        <taxon>Psychrobacillus</taxon>
    </lineage>
</organism>
<gene>
    <name evidence="7" type="ORF">FG382_03595</name>
</gene>
<dbReference type="InterPro" id="IPR020103">
    <property type="entry name" value="PsdUridine_synth_cat_dom_sf"/>
</dbReference>
<dbReference type="InterPro" id="IPR050188">
    <property type="entry name" value="RluA_PseudoU_synthase"/>
</dbReference>
<keyword evidence="4" id="KW-0694">RNA-binding</keyword>
<feature type="domain" description="Pseudouridine synthase RsuA/RluA-like" evidence="6">
    <location>
        <begin position="90"/>
        <end position="243"/>
    </location>
</feature>
<dbReference type="InterPro" id="IPR006145">
    <property type="entry name" value="PsdUridine_synth_RsuA/RluA"/>
</dbReference>
<comment type="caution">
    <text evidence="7">The sequence shown here is derived from an EMBL/GenBank/DDBJ whole genome shotgun (WGS) entry which is preliminary data.</text>
</comment>
<comment type="catalytic activity">
    <reaction evidence="1 5">
        <text>a uridine in RNA = a pseudouridine in RNA</text>
        <dbReference type="Rhea" id="RHEA:48348"/>
        <dbReference type="Rhea" id="RHEA-COMP:12068"/>
        <dbReference type="Rhea" id="RHEA-COMP:12069"/>
        <dbReference type="ChEBI" id="CHEBI:65314"/>
        <dbReference type="ChEBI" id="CHEBI:65315"/>
    </reaction>
</comment>
<protein>
    <recommendedName>
        <fullName evidence="5">Pseudouridine synthase</fullName>
        <ecNumber evidence="5">5.4.99.-</ecNumber>
    </recommendedName>
</protein>
<dbReference type="CDD" id="cd02869">
    <property type="entry name" value="PseudoU_synth_RluA_like"/>
    <property type="match status" value="1"/>
</dbReference>
<dbReference type="EMBL" id="VDGH01000002">
    <property type="protein sequence ID" value="TQR15804.1"/>
    <property type="molecule type" value="Genomic_DNA"/>
</dbReference>
<dbReference type="InterPro" id="IPR006225">
    <property type="entry name" value="PsdUridine_synth_RluC/D"/>
</dbReference>
<comment type="function">
    <text evidence="5">Responsible for synthesis of pseudouridine from uracil.</text>
</comment>
<evidence type="ECO:0000313" key="8">
    <source>
        <dbReference type="Proteomes" id="UP000317316"/>
    </source>
</evidence>
<accession>A0A544TED1</accession>